<dbReference type="FunFam" id="3.30.1330.80:FF:000002">
    <property type="entry name" value="AT-hook motif nuclear-localized protein"/>
    <property type="match status" value="1"/>
</dbReference>
<gene>
    <name evidence="8" type="primary">ESC</name>
    <name evidence="8" type="ORF">QJS10_CPA07g00132</name>
</gene>
<evidence type="ECO:0000256" key="3">
    <source>
        <dbReference type="ARBA" id="ARBA00023125"/>
    </source>
</evidence>
<evidence type="ECO:0000256" key="4">
    <source>
        <dbReference type="ARBA" id="ARBA00023163"/>
    </source>
</evidence>
<dbReference type="Pfam" id="PF03479">
    <property type="entry name" value="PCC"/>
    <property type="match status" value="1"/>
</dbReference>
<dbReference type="Gene3D" id="3.30.1330.80">
    <property type="entry name" value="Hypothetical protein, similar to alpha- acetolactate decarboxylase, domain 2"/>
    <property type="match status" value="1"/>
</dbReference>
<reference evidence="8" key="1">
    <citation type="journal article" date="2023" name="Nat. Commun.">
        <title>Diploid and tetraploid genomes of Acorus and the evolution of monocots.</title>
        <authorList>
            <person name="Ma L."/>
            <person name="Liu K.W."/>
            <person name="Li Z."/>
            <person name="Hsiao Y.Y."/>
            <person name="Qi Y."/>
            <person name="Fu T."/>
            <person name="Tang G.D."/>
            <person name="Zhang D."/>
            <person name="Sun W.H."/>
            <person name="Liu D.K."/>
            <person name="Li Y."/>
            <person name="Chen G.Z."/>
            <person name="Liu X.D."/>
            <person name="Liao X.Y."/>
            <person name="Jiang Y.T."/>
            <person name="Yu X."/>
            <person name="Hao Y."/>
            <person name="Huang J."/>
            <person name="Zhao X.W."/>
            <person name="Ke S."/>
            <person name="Chen Y.Y."/>
            <person name="Wu W.L."/>
            <person name="Hsu J.L."/>
            <person name="Lin Y.F."/>
            <person name="Huang M.D."/>
            <person name="Li C.Y."/>
            <person name="Huang L."/>
            <person name="Wang Z.W."/>
            <person name="Zhao X."/>
            <person name="Zhong W.Y."/>
            <person name="Peng D.H."/>
            <person name="Ahmad S."/>
            <person name="Lan S."/>
            <person name="Zhang J.S."/>
            <person name="Tsai W.C."/>
            <person name="Van de Peer Y."/>
            <person name="Liu Z.J."/>
        </authorList>
    </citation>
    <scope>NUCLEOTIDE SEQUENCE</scope>
    <source>
        <strain evidence="8">CP</strain>
    </source>
</reference>
<feature type="domain" description="PPC" evidence="7">
    <location>
        <begin position="115"/>
        <end position="255"/>
    </location>
</feature>
<feature type="region of interest" description="Disordered" evidence="6">
    <location>
        <begin position="17"/>
        <end position="115"/>
    </location>
</feature>
<evidence type="ECO:0000313" key="9">
    <source>
        <dbReference type="Proteomes" id="UP001180020"/>
    </source>
</evidence>
<dbReference type="SUPFAM" id="SSF117856">
    <property type="entry name" value="AF0104/ALDC/Ptd012-like"/>
    <property type="match status" value="1"/>
</dbReference>
<evidence type="ECO:0000259" key="7">
    <source>
        <dbReference type="PROSITE" id="PS51742"/>
    </source>
</evidence>
<keyword evidence="4" id="KW-0804">Transcription</keyword>
<comment type="subcellular location">
    <subcellularLocation>
        <location evidence="1">Nucleus</location>
    </subcellularLocation>
</comment>
<feature type="compositionally biased region" description="Low complexity" evidence="6">
    <location>
        <begin position="27"/>
        <end position="38"/>
    </location>
</feature>
<dbReference type="GO" id="GO:0005634">
    <property type="term" value="C:nucleus"/>
    <property type="evidence" value="ECO:0007669"/>
    <property type="project" value="UniProtKB-SubCell"/>
</dbReference>
<dbReference type="GO" id="GO:0003680">
    <property type="term" value="F:minor groove of adenine-thymine-rich DNA binding"/>
    <property type="evidence" value="ECO:0007669"/>
    <property type="project" value="InterPro"/>
</dbReference>
<dbReference type="EMBL" id="JAUJYO010000007">
    <property type="protein sequence ID" value="KAK1312197.1"/>
    <property type="molecule type" value="Genomic_DNA"/>
</dbReference>
<dbReference type="InterPro" id="IPR005175">
    <property type="entry name" value="PPC_dom"/>
</dbReference>
<evidence type="ECO:0000256" key="6">
    <source>
        <dbReference type="SAM" id="MobiDB-lite"/>
    </source>
</evidence>
<sequence>MANRWWAGNVGMGGVDPADHHHHHPRSLSPLGLLGPPHIEQDLLHHHHHHHQHQNPTTNSGSSNSTKDNDDDTHDNPSTAIDPSGSGLRPKRPRGRPAGSKNKEKPPVVVTRESPNAIRSHVLEVSSGTDVIDSLTTFTTRRQRGVCLLSASGAVTNVILRQPTSDSAATAATVSLQGRFEILSMSGAFLPPPSPPGAKGFTVYLAGGDGRVIGGTVVGPLVAAGPVMIVAATFANATYERLPLEEAAEVAQAGEMAETYNLPANGQVPHDAFGGWVTPPPAPRPPPTY</sequence>
<dbReference type="Proteomes" id="UP001180020">
    <property type="component" value="Unassembled WGS sequence"/>
</dbReference>
<dbReference type="InterPro" id="IPR014476">
    <property type="entry name" value="AHL15-29"/>
</dbReference>
<evidence type="ECO:0000313" key="8">
    <source>
        <dbReference type="EMBL" id="KAK1312197.1"/>
    </source>
</evidence>
<evidence type="ECO:0000256" key="1">
    <source>
        <dbReference type="ARBA" id="ARBA00004123"/>
    </source>
</evidence>
<dbReference type="PANTHER" id="PTHR31100:SF14">
    <property type="entry name" value="AT-HOOK MOTIF NUCLEAR-LOCALIZED PROTEIN 15"/>
    <property type="match status" value="1"/>
</dbReference>
<feature type="compositionally biased region" description="Low complexity" evidence="6">
    <location>
        <begin position="54"/>
        <end position="66"/>
    </location>
</feature>
<keyword evidence="3 8" id="KW-0238">DNA-binding</keyword>
<dbReference type="CDD" id="cd11378">
    <property type="entry name" value="DUF296"/>
    <property type="match status" value="1"/>
</dbReference>
<protein>
    <submittedName>
        <fullName evidence="8">DNA-binding protein ESCAROLA</fullName>
    </submittedName>
</protein>
<dbReference type="PROSITE" id="PS51742">
    <property type="entry name" value="PPC"/>
    <property type="match status" value="1"/>
</dbReference>
<comment type="caution">
    <text evidence="8">The sequence shown here is derived from an EMBL/GenBank/DDBJ whole genome shotgun (WGS) entry which is preliminary data.</text>
</comment>
<dbReference type="GO" id="GO:0003700">
    <property type="term" value="F:DNA-binding transcription factor activity"/>
    <property type="evidence" value="ECO:0007669"/>
    <property type="project" value="TreeGrafter"/>
</dbReference>
<proteinExistence type="predicted"/>
<name>A0AAV9EFV7_ACOCL</name>
<keyword evidence="2" id="KW-0805">Transcription regulation</keyword>
<keyword evidence="5" id="KW-0539">Nucleus</keyword>
<evidence type="ECO:0000256" key="2">
    <source>
        <dbReference type="ARBA" id="ARBA00023015"/>
    </source>
</evidence>
<organism evidence="8 9">
    <name type="scientific">Acorus calamus</name>
    <name type="common">Sweet flag</name>
    <dbReference type="NCBI Taxonomy" id="4465"/>
    <lineage>
        <taxon>Eukaryota</taxon>
        <taxon>Viridiplantae</taxon>
        <taxon>Streptophyta</taxon>
        <taxon>Embryophyta</taxon>
        <taxon>Tracheophyta</taxon>
        <taxon>Spermatophyta</taxon>
        <taxon>Magnoliopsida</taxon>
        <taxon>Liliopsida</taxon>
        <taxon>Acoraceae</taxon>
        <taxon>Acorus</taxon>
    </lineage>
</organism>
<evidence type="ECO:0000256" key="5">
    <source>
        <dbReference type="ARBA" id="ARBA00023242"/>
    </source>
</evidence>
<reference evidence="8" key="2">
    <citation type="submission" date="2023-06" db="EMBL/GenBank/DDBJ databases">
        <authorList>
            <person name="Ma L."/>
            <person name="Liu K.-W."/>
            <person name="Li Z."/>
            <person name="Hsiao Y.-Y."/>
            <person name="Qi Y."/>
            <person name="Fu T."/>
            <person name="Tang G."/>
            <person name="Zhang D."/>
            <person name="Sun W.-H."/>
            <person name="Liu D.-K."/>
            <person name="Li Y."/>
            <person name="Chen G.-Z."/>
            <person name="Liu X.-D."/>
            <person name="Liao X.-Y."/>
            <person name="Jiang Y.-T."/>
            <person name="Yu X."/>
            <person name="Hao Y."/>
            <person name="Huang J."/>
            <person name="Zhao X.-W."/>
            <person name="Ke S."/>
            <person name="Chen Y.-Y."/>
            <person name="Wu W.-L."/>
            <person name="Hsu J.-L."/>
            <person name="Lin Y.-F."/>
            <person name="Huang M.-D."/>
            <person name="Li C.-Y."/>
            <person name="Huang L."/>
            <person name="Wang Z.-W."/>
            <person name="Zhao X."/>
            <person name="Zhong W.-Y."/>
            <person name="Peng D.-H."/>
            <person name="Ahmad S."/>
            <person name="Lan S."/>
            <person name="Zhang J.-S."/>
            <person name="Tsai W.-C."/>
            <person name="Van De Peer Y."/>
            <person name="Liu Z.-J."/>
        </authorList>
    </citation>
    <scope>NUCLEOTIDE SEQUENCE</scope>
    <source>
        <strain evidence="8">CP</strain>
        <tissue evidence="8">Leaves</tissue>
    </source>
</reference>
<keyword evidence="9" id="KW-1185">Reference proteome</keyword>
<accession>A0AAV9EFV7</accession>
<dbReference type="PANTHER" id="PTHR31100">
    <property type="entry name" value="AT-HOOK MOTIF NUCLEAR-LOCALIZED PROTEIN 15"/>
    <property type="match status" value="1"/>
</dbReference>
<dbReference type="AlphaFoldDB" id="A0AAV9EFV7"/>